<dbReference type="EMBL" id="CP003344">
    <property type="protein sequence ID" value="AGA68786.1"/>
    <property type="molecule type" value="Genomic_DNA"/>
</dbReference>
<keyword evidence="2" id="KW-1185">Reference proteome</keyword>
<dbReference type="OrthoDB" id="1807903at2"/>
<sequence length="108" mass="12086">MSKVFSIIGLETNTGIQDVGLMGGIPQAEDIQKSRLYKELVEDCGGSEYIMVAVKSYRYGEGEPEDAMTEDLDWLKARPDFLLSEAVTHLQTKSFAILYPDQGMQMNM</sequence>
<protein>
    <submittedName>
        <fullName evidence="1">Uncharacterized protein</fullName>
    </submittedName>
</protein>
<dbReference type="Proteomes" id="UP000010797">
    <property type="component" value="Chromosome"/>
</dbReference>
<accession>L0F7Z9</accession>
<name>L0F7Z9_DESDL</name>
<evidence type="ECO:0000313" key="2">
    <source>
        <dbReference type="Proteomes" id="UP000010797"/>
    </source>
</evidence>
<dbReference type="eggNOG" id="ENOG50334N2">
    <property type="taxonomic scope" value="Bacteria"/>
</dbReference>
<dbReference type="RefSeq" id="WP_015261782.1">
    <property type="nucleotide sequence ID" value="NC_019903.1"/>
</dbReference>
<dbReference type="AlphaFoldDB" id="L0F7Z9"/>
<reference evidence="2" key="1">
    <citation type="submission" date="2012-02" db="EMBL/GenBank/DDBJ databases">
        <title>Complete sequence of Desulfitobacterium dichloroeliminans LMG P-21439.</title>
        <authorList>
            <person name="Lucas S."/>
            <person name="Han J."/>
            <person name="Lapidus A."/>
            <person name="Cheng J.-F."/>
            <person name="Goodwin L."/>
            <person name="Pitluck S."/>
            <person name="Peters L."/>
            <person name="Ovchinnikova G."/>
            <person name="Teshima H."/>
            <person name="Detter J.C."/>
            <person name="Han C."/>
            <person name="Tapia R."/>
            <person name="Land M."/>
            <person name="Hauser L."/>
            <person name="Kyrpides N."/>
            <person name="Ivanova N."/>
            <person name="Pagani I."/>
            <person name="Kruse T."/>
            <person name="de Vos W.M."/>
            <person name="Boon N."/>
            <person name="Smidt H."/>
            <person name="Woyke T."/>
        </authorList>
    </citation>
    <scope>NUCLEOTIDE SEQUENCE [LARGE SCALE GENOMIC DNA]</scope>
    <source>
        <strain evidence="2">LMG P-21439 / DCA1</strain>
    </source>
</reference>
<dbReference type="HOGENOM" id="CLU_2205731_0_0_9"/>
<evidence type="ECO:0000313" key="1">
    <source>
        <dbReference type="EMBL" id="AGA68786.1"/>
    </source>
</evidence>
<organism evidence="1 2">
    <name type="scientific">Desulfitobacterium dichloroeliminans (strain LMG P-21439 / DCA1)</name>
    <dbReference type="NCBI Taxonomy" id="871963"/>
    <lineage>
        <taxon>Bacteria</taxon>
        <taxon>Bacillati</taxon>
        <taxon>Bacillota</taxon>
        <taxon>Clostridia</taxon>
        <taxon>Eubacteriales</taxon>
        <taxon>Desulfitobacteriaceae</taxon>
        <taxon>Desulfitobacterium</taxon>
    </lineage>
</organism>
<dbReference type="KEGG" id="ddl:Desdi_1274"/>
<proteinExistence type="predicted"/>
<gene>
    <name evidence="1" type="ordered locus">Desdi_1274</name>
</gene>
<dbReference type="STRING" id="871963.Desdi_1274"/>